<name>A0A4Z2C7T9_9TELE</name>
<comment type="caution">
    <text evidence="2">The sequence shown here is derived from an EMBL/GenBank/DDBJ whole genome shotgun (WGS) entry which is preliminary data.</text>
</comment>
<evidence type="ECO:0000313" key="2">
    <source>
        <dbReference type="EMBL" id="TNN00256.1"/>
    </source>
</evidence>
<dbReference type="Proteomes" id="UP000516260">
    <property type="component" value="Chromosome 12"/>
</dbReference>
<keyword evidence="3" id="KW-1185">Reference proteome</keyword>
<evidence type="ECO:0000313" key="3">
    <source>
        <dbReference type="Proteomes" id="UP000516260"/>
    </source>
</evidence>
<organism evidence="2 3">
    <name type="scientific">Takifugu bimaculatus</name>
    <dbReference type="NCBI Taxonomy" id="433685"/>
    <lineage>
        <taxon>Eukaryota</taxon>
        <taxon>Metazoa</taxon>
        <taxon>Chordata</taxon>
        <taxon>Craniata</taxon>
        <taxon>Vertebrata</taxon>
        <taxon>Euteleostomi</taxon>
        <taxon>Actinopterygii</taxon>
        <taxon>Neopterygii</taxon>
        <taxon>Teleostei</taxon>
        <taxon>Neoteleostei</taxon>
        <taxon>Acanthomorphata</taxon>
        <taxon>Eupercaria</taxon>
        <taxon>Tetraodontiformes</taxon>
        <taxon>Tetradontoidea</taxon>
        <taxon>Tetraodontidae</taxon>
        <taxon>Takifugu</taxon>
    </lineage>
</organism>
<sequence>MPPADHGGAEELRSGFLKFQALEDARILPLERRRLADGDGSPSRNPDENIPAHGYSFHELNPVRTSGFLTHEPGRRPKKHDVRPRSQLGQSGVTTAGAGVVHAPIPSHPLTKRHGDISCHELNVGCPCTSEQDARASADR</sequence>
<dbReference type="EMBL" id="SWLE01000004">
    <property type="protein sequence ID" value="TNN00256.1"/>
    <property type="molecule type" value="Genomic_DNA"/>
</dbReference>
<evidence type="ECO:0000256" key="1">
    <source>
        <dbReference type="SAM" id="MobiDB-lite"/>
    </source>
</evidence>
<dbReference type="AlphaFoldDB" id="A0A4Z2C7T9"/>
<gene>
    <name evidence="2" type="ORF">fugu_011502</name>
</gene>
<accession>A0A4Z2C7T9</accession>
<proteinExistence type="predicted"/>
<reference evidence="2 3" key="1">
    <citation type="submission" date="2019-04" db="EMBL/GenBank/DDBJ databases">
        <title>The sequence and de novo assembly of Takifugu bimaculatus genome using PacBio and Hi-C technologies.</title>
        <authorList>
            <person name="Xu P."/>
            <person name="Liu B."/>
            <person name="Zhou Z."/>
        </authorList>
    </citation>
    <scope>NUCLEOTIDE SEQUENCE [LARGE SCALE GENOMIC DNA]</scope>
    <source>
        <strain evidence="2">TB-2018</strain>
        <tissue evidence="2">Muscle</tissue>
    </source>
</reference>
<feature type="region of interest" description="Disordered" evidence="1">
    <location>
        <begin position="31"/>
        <end position="112"/>
    </location>
</feature>
<protein>
    <submittedName>
        <fullName evidence="2">Uncharacterized protein</fullName>
    </submittedName>
</protein>